<dbReference type="Gene3D" id="3.30.559.10">
    <property type="entry name" value="Chloramphenicol acetyltransferase-like domain"/>
    <property type="match status" value="2"/>
</dbReference>
<dbReference type="RefSeq" id="WP_306051128.1">
    <property type="nucleotide sequence ID" value="NZ_CP120997.1"/>
</dbReference>
<evidence type="ECO:0000313" key="5">
    <source>
        <dbReference type="EMBL" id="WLQ32268.1"/>
    </source>
</evidence>
<dbReference type="Pfam" id="PF00550">
    <property type="entry name" value="PP-binding"/>
    <property type="match status" value="1"/>
</dbReference>
<dbReference type="Pfam" id="PF13193">
    <property type="entry name" value="AMP-binding_C"/>
    <property type="match status" value="1"/>
</dbReference>
<dbReference type="PANTHER" id="PTHR45527:SF1">
    <property type="entry name" value="FATTY ACID SYNTHASE"/>
    <property type="match status" value="1"/>
</dbReference>
<dbReference type="InterPro" id="IPR009081">
    <property type="entry name" value="PP-bd_ACP"/>
</dbReference>
<reference evidence="5 6" key="1">
    <citation type="submission" date="2023-03" db="EMBL/GenBank/DDBJ databases">
        <title>Isolation and description of six Streptomyces strains from soil environments, able to metabolize different microbial glucans.</title>
        <authorList>
            <person name="Widen T."/>
            <person name="Larsbrink J."/>
        </authorList>
    </citation>
    <scope>NUCLEOTIDE SEQUENCE [LARGE SCALE GENOMIC DNA]</scope>
    <source>
        <strain evidence="5 6">Mut1</strain>
    </source>
</reference>
<evidence type="ECO:0000256" key="3">
    <source>
        <dbReference type="ARBA" id="ARBA00022553"/>
    </source>
</evidence>
<keyword evidence="3" id="KW-0597">Phosphoprotein</keyword>
<dbReference type="CDD" id="cd05930">
    <property type="entry name" value="A_NRPS"/>
    <property type="match status" value="1"/>
</dbReference>
<dbReference type="InterPro" id="IPR001242">
    <property type="entry name" value="Condensation_dom"/>
</dbReference>
<proteinExistence type="predicted"/>
<organism evidence="5 6">
    <name type="scientific">Streptomyces castrisilvae</name>
    <dbReference type="NCBI Taxonomy" id="3033811"/>
    <lineage>
        <taxon>Bacteria</taxon>
        <taxon>Bacillati</taxon>
        <taxon>Actinomycetota</taxon>
        <taxon>Actinomycetes</taxon>
        <taxon>Kitasatosporales</taxon>
        <taxon>Streptomycetaceae</taxon>
        <taxon>Streptomyces</taxon>
    </lineage>
</organism>
<dbReference type="CDD" id="cd19531">
    <property type="entry name" value="LCL_NRPS-like"/>
    <property type="match status" value="1"/>
</dbReference>
<dbReference type="InterPro" id="IPR025110">
    <property type="entry name" value="AMP-bd_C"/>
</dbReference>
<gene>
    <name evidence="5" type="ORF">P8A18_01865</name>
</gene>
<feature type="domain" description="Carrier" evidence="4">
    <location>
        <begin position="1025"/>
        <end position="1099"/>
    </location>
</feature>
<name>A0ABY9HCM5_9ACTN</name>
<dbReference type="SUPFAM" id="SSF52777">
    <property type="entry name" value="CoA-dependent acyltransferases"/>
    <property type="match status" value="4"/>
</dbReference>
<dbReference type="SUPFAM" id="SSF56801">
    <property type="entry name" value="Acetyl-CoA synthetase-like"/>
    <property type="match status" value="1"/>
</dbReference>
<dbReference type="Gene3D" id="2.30.38.10">
    <property type="entry name" value="Luciferase, Domain 3"/>
    <property type="match status" value="1"/>
</dbReference>
<dbReference type="Gene3D" id="3.40.50.980">
    <property type="match status" value="2"/>
</dbReference>
<dbReference type="NCBIfam" id="TIGR01733">
    <property type="entry name" value="AA-adenyl-dom"/>
    <property type="match status" value="1"/>
</dbReference>
<dbReference type="InterPro" id="IPR000873">
    <property type="entry name" value="AMP-dep_synth/lig_dom"/>
</dbReference>
<evidence type="ECO:0000313" key="6">
    <source>
        <dbReference type="Proteomes" id="UP001239522"/>
    </source>
</evidence>
<dbReference type="PANTHER" id="PTHR45527">
    <property type="entry name" value="NONRIBOSOMAL PEPTIDE SYNTHETASE"/>
    <property type="match status" value="1"/>
</dbReference>
<dbReference type="Proteomes" id="UP001239522">
    <property type="component" value="Chromosome"/>
</dbReference>
<dbReference type="InterPro" id="IPR010071">
    <property type="entry name" value="AA_adenyl_dom"/>
</dbReference>
<evidence type="ECO:0000256" key="2">
    <source>
        <dbReference type="ARBA" id="ARBA00022450"/>
    </source>
</evidence>
<dbReference type="PROSITE" id="PS00012">
    <property type="entry name" value="PHOSPHOPANTETHEINE"/>
    <property type="match status" value="1"/>
</dbReference>
<sequence>MTDIAPPAARTDRLSAAKRALLQRRLAGGRSRADANVPAIAPVDPELPVPLSPAQRGLWIQDRYLEGSALYSANEAMWLRGPLDVPALRRALDRLVERHAALRTVFPGTSEPCQEVLPGLPGVLKHLTPAGTDRAARLEHARELARREVATPFDLAAGPLFRVLLVTVAADEHLLVLNMHHIVTDGWSFDILARDLAAYYRAALEHREADLPEPRADYRGFSAWQHTRQDPARLDAQLEYWRTALQDVAPVLELPTDRPRPPRQSYRGDAVTGHLAPETADAVRALAADRGTTVFATLLAAFQVLLHRYTGRPKFAVGTLLHGRGHAAPGELDDVVGLFASTAALPADLGDRPRFDTLLARTRCTVIEAIAHQDVPFDRVVEALAPPRDLSRNPLFQTLYQHLEPGEKPWTLTGLTVEPAPLGTATSKVDLGLFTTDLGAPGMRVDLVFATDLFDAATVQRVLDHFLHLVGSVVADPHAPVDTLDILPADETHRILREWNATDAPYPTDRCLHELFEERAARTPEATAVVTPDGTTVSYARLDARANQVAHQLRELGVRPDVFVGLCVRHSVEMFAGILGILKAGGAYVPLDPDHPADRLAYVLEDTAAPVVLTQEALRDRVPATAARVVLLDDGGHTRYPEHSPGRTALPGDLVYAIYTSGSTGRPKGVLITHRGLNNYLVWAVDGYGLDGASGAPMLGSIAFDLSVPNFLLPFIGGRDVTLLPEDRSLEGLSELLLRPGDFSLLKITPAHLDVLRAHLDGEHRAEEPVTSVRTFVVGADEVKPETAAAWRRIAPGARVINEYGPTETVVGCSVYEIPADGAPRTVVPIGRPIANTRMYVLDGHLNPVPPGVIGELYIGGDGVARGYLNRPALTAEKFLPDPYSPVPGARFYRTGDRARYRPDGNLEFLGRIDHQVKIRGYRIEPGEVETALLLHPSVAEAVVAVREDTPGDRRLVGYAVPAGRDRPEPAALRDFLRRSLPEYLVPAVIVILGELPLSTGGKVDRRLLPPPSALRDEAGPPAVAPKEGPERVLAGIWAEVLDLDRVGAHDNFFDAGGDSLLALRVVARAREAGLALRPRTVFECQTLSELAAAATPCDPAGPLSGMAEQTGDVAFTPLQRWFTEAPLDHAAHVATELVELDWTPGAADLEALLHRLTDHHEALRLRLDHDRAGRPRLRTVAREEAALLREYDLTGTDAARWPEETRRTAEELVADIDTARGPLLRAALLRTATGTDRLLLAVHHLATDGVSWRILMDDLSRGWQRLRDHAPDEPPAPAVPVSAWSRALAGLAASDTVAAEAEFWERQSSGRALRTDVSLGPNSAASARTVTHRLPPERTGTLLARASRGEGTVARQLLAALALAVAEEGTGDDVLVEVSGHGRDGGPTGLDLSRTVGWLAVRHPLSLTVPPRAQDPGARRAALVAQAARVPGDGLGYGLLRHLGPDAAVRERLARAPRPQIAFNHLGHYRSESGSAPGWRWLTDTPGLTAADEERAHLLELVSAVVDGELRLNWTYSANRHRESTVRRIARAHLRHLFD</sequence>
<dbReference type="EMBL" id="CP120997">
    <property type="protein sequence ID" value="WLQ32268.1"/>
    <property type="molecule type" value="Genomic_DNA"/>
</dbReference>
<dbReference type="Pfam" id="PF00668">
    <property type="entry name" value="Condensation"/>
    <property type="match status" value="2"/>
</dbReference>
<dbReference type="Pfam" id="PF00501">
    <property type="entry name" value="AMP-binding"/>
    <property type="match status" value="1"/>
</dbReference>
<evidence type="ECO:0000259" key="4">
    <source>
        <dbReference type="PROSITE" id="PS50075"/>
    </source>
</evidence>
<dbReference type="InterPro" id="IPR045851">
    <property type="entry name" value="AMP-bd_C_sf"/>
</dbReference>
<dbReference type="Gene3D" id="3.30.559.30">
    <property type="entry name" value="Nonribosomal peptide synthetase, condensation domain"/>
    <property type="match status" value="2"/>
</dbReference>
<keyword evidence="2" id="KW-0596">Phosphopantetheine</keyword>
<accession>A0ABY9HCM5</accession>
<dbReference type="Gene3D" id="1.10.1200.10">
    <property type="entry name" value="ACP-like"/>
    <property type="match status" value="1"/>
</dbReference>
<dbReference type="InterPro" id="IPR023213">
    <property type="entry name" value="CAT-like_dom_sf"/>
</dbReference>
<evidence type="ECO:0000256" key="1">
    <source>
        <dbReference type="ARBA" id="ARBA00001957"/>
    </source>
</evidence>
<dbReference type="Gene3D" id="3.30.300.30">
    <property type="match status" value="1"/>
</dbReference>
<dbReference type="InterPro" id="IPR036736">
    <property type="entry name" value="ACP-like_sf"/>
</dbReference>
<protein>
    <submittedName>
        <fullName evidence="5">Amino acid adenylation domain-containing protein</fullName>
    </submittedName>
</protein>
<dbReference type="PROSITE" id="PS50075">
    <property type="entry name" value="CARRIER"/>
    <property type="match status" value="1"/>
</dbReference>
<comment type="cofactor">
    <cofactor evidence="1">
        <name>pantetheine 4'-phosphate</name>
        <dbReference type="ChEBI" id="CHEBI:47942"/>
    </cofactor>
</comment>
<dbReference type="InterPro" id="IPR006162">
    <property type="entry name" value="Ppantetheine_attach_site"/>
</dbReference>
<dbReference type="SUPFAM" id="SSF47336">
    <property type="entry name" value="ACP-like"/>
    <property type="match status" value="1"/>
</dbReference>
<keyword evidence="6" id="KW-1185">Reference proteome</keyword>